<evidence type="ECO:0000256" key="2">
    <source>
        <dbReference type="SAM" id="Phobius"/>
    </source>
</evidence>
<organism evidence="4 5">
    <name type="scientific">Folsomia candida</name>
    <name type="common">Springtail</name>
    <dbReference type="NCBI Taxonomy" id="158441"/>
    <lineage>
        <taxon>Eukaryota</taxon>
        <taxon>Metazoa</taxon>
        <taxon>Ecdysozoa</taxon>
        <taxon>Arthropoda</taxon>
        <taxon>Hexapoda</taxon>
        <taxon>Collembola</taxon>
        <taxon>Entomobryomorpha</taxon>
        <taxon>Isotomoidea</taxon>
        <taxon>Isotomidae</taxon>
        <taxon>Proisotominae</taxon>
        <taxon>Folsomia</taxon>
    </lineage>
</organism>
<feature type="domain" description="Death" evidence="3">
    <location>
        <begin position="26"/>
        <end position="97"/>
    </location>
</feature>
<gene>
    <name evidence="4" type="ORF">Fcan01_10527</name>
</gene>
<dbReference type="Proteomes" id="UP000198287">
    <property type="component" value="Unassembled WGS sequence"/>
</dbReference>
<accession>A0A226E8K3</accession>
<feature type="compositionally biased region" description="Polar residues" evidence="1">
    <location>
        <begin position="263"/>
        <end position="286"/>
    </location>
</feature>
<evidence type="ECO:0000313" key="5">
    <source>
        <dbReference type="Proteomes" id="UP000198287"/>
    </source>
</evidence>
<sequence>MSTTPFPTASVVKVLIQDVPLSHGSEEFARLLGIDAVTRNKIYKKHILETSTSTDYYTNLLQNWVGRKGNDATVDALRGILEDGEFKSASDLLENLDAVDPAKSTPADMSASSPSSINTTASTTSTMPTPRSRVSTRSTHTMLNPVLSATPTSAHMSEKTGGFRTDGNTFTAAGATQINNVQILNFNNNNHTIPTFCDNTSGTLSELSALPREFSFATTFNSNNHAGQAASSTEKSGELPASRTDLSNPSSSSEKATRPILENTPTLLKSGQKNGQNQQIQETPSLRLTDDDSPDGASEANKPLIESGSNENKSSSKEEIEMKENPGQETNTRTIRYSRPTPVVKNRSCLQNPNVICIFILILVVSIFTIFFNTKNPADLLNTTTLYNISPTRPQSVPSSSESTHQINYETTVPTSTEITTALPDESISFCNKTKDFNLYLQFPQITQAPTINCSENVSGINITGPTDWNIVKYLVKTLTNVEVLSFTGQDVCQANDSEISTGIRGDSMTRLYFQDFSNCSKLYYDISKHVSLLNITSIEFICVFFGRNDTSGVQTLIDAFPTVSKIYCRNNHNCGDFKAKLRTGIKNLRTGYVKCNMHI</sequence>
<keyword evidence="2" id="KW-0472">Membrane</keyword>
<dbReference type="PROSITE" id="PS50017">
    <property type="entry name" value="DEATH_DOMAIN"/>
    <property type="match status" value="1"/>
</dbReference>
<feature type="transmembrane region" description="Helical" evidence="2">
    <location>
        <begin position="353"/>
        <end position="372"/>
    </location>
</feature>
<dbReference type="GO" id="GO:0007165">
    <property type="term" value="P:signal transduction"/>
    <property type="evidence" value="ECO:0007669"/>
    <property type="project" value="InterPro"/>
</dbReference>
<feature type="compositionally biased region" description="Low complexity" evidence="1">
    <location>
        <begin position="112"/>
        <end position="137"/>
    </location>
</feature>
<feature type="region of interest" description="Disordered" evidence="1">
    <location>
        <begin position="224"/>
        <end position="338"/>
    </location>
</feature>
<keyword evidence="2" id="KW-0812">Transmembrane</keyword>
<dbReference type="EMBL" id="LNIX01000005">
    <property type="protein sequence ID" value="OXA53819.1"/>
    <property type="molecule type" value="Genomic_DNA"/>
</dbReference>
<evidence type="ECO:0000259" key="3">
    <source>
        <dbReference type="PROSITE" id="PS50017"/>
    </source>
</evidence>
<keyword evidence="5" id="KW-1185">Reference proteome</keyword>
<dbReference type="InterPro" id="IPR000488">
    <property type="entry name" value="Death_dom"/>
</dbReference>
<keyword evidence="2" id="KW-1133">Transmembrane helix</keyword>
<feature type="compositionally biased region" description="Basic and acidic residues" evidence="1">
    <location>
        <begin position="314"/>
        <end position="326"/>
    </location>
</feature>
<feature type="region of interest" description="Disordered" evidence="1">
    <location>
        <begin position="101"/>
        <end position="137"/>
    </location>
</feature>
<proteinExistence type="predicted"/>
<feature type="compositionally biased region" description="Polar residues" evidence="1">
    <location>
        <begin position="224"/>
        <end position="234"/>
    </location>
</feature>
<feature type="compositionally biased region" description="Polar residues" evidence="1">
    <location>
        <begin position="244"/>
        <end position="254"/>
    </location>
</feature>
<evidence type="ECO:0000313" key="4">
    <source>
        <dbReference type="EMBL" id="OXA53819.1"/>
    </source>
</evidence>
<dbReference type="AlphaFoldDB" id="A0A226E8K3"/>
<evidence type="ECO:0000256" key="1">
    <source>
        <dbReference type="SAM" id="MobiDB-lite"/>
    </source>
</evidence>
<reference evidence="4 5" key="1">
    <citation type="submission" date="2015-12" db="EMBL/GenBank/DDBJ databases">
        <title>The genome of Folsomia candida.</title>
        <authorList>
            <person name="Faddeeva A."/>
            <person name="Derks M.F."/>
            <person name="Anvar Y."/>
            <person name="Smit S."/>
            <person name="Van Straalen N."/>
            <person name="Roelofs D."/>
        </authorList>
    </citation>
    <scope>NUCLEOTIDE SEQUENCE [LARGE SCALE GENOMIC DNA]</scope>
    <source>
        <strain evidence="4 5">VU population</strain>
        <tissue evidence="4">Whole body</tissue>
    </source>
</reference>
<name>A0A226E8K3_FOLCA</name>
<comment type="caution">
    <text evidence="4">The sequence shown here is derived from an EMBL/GenBank/DDBJ whole genome shotgun (WGS) entry which is preliminary data.</text>
</comment>
<protein>
    <recommendedName>
        <fullName evidence="3">Death domain-containing protein</fullName>
    </recommendedName>
</protein>